<keyword evidence="13" id="KW-1185">Reference proteome</keyword>
<name>A0A930VJU9_9ACTN</name>
<dbReference type="PANTHER" id="PTHR11482">
    <property type="entry name" value="ARGININE/DIAMINOPIMELATE/ORNITHINE DECARBOXYLASE"/>
    <property type="match status" value="1"/>
</dbReference>
<comment type="pathway">
    <text evidence="6">Amine and polyamine biosynthesis; putrescine biosynthesis via L-ornithine pathway; putrescine from L-ornithine: step 1/1.</text>
</comment>
<dbReference type="Proteomes" id="UP000640489">
    <property type="component" value="Unassembled WGS sequence"/>
</dbReference>
<dbReference type="InterPro" id="IPR029066">
    <property type="entry name" value="PLP-binding_barrel"/>
</dbReference>
<evidence type="ECO:0000256" key="8">
    <source>
        <dbReference type="ARBA" id="ARBA00049127"/>
    </source>
</evidence>
<evidence type="ECO:0000256" key="10">
    <source>
        <dbReference type="SAM" id="MobiDB-lite"/>
    </source>
</evidence>
<dbReference type="GO" id="GO:0033387">
    <property type="term" value="P:putrescine biosynthetic process from arginine, via ornithine"/>
    <property type="evidence" value="ECO:0007669"/>
    <property type="project" value="TreeGrafter"/>
</dbReference>
<comment type="caution">
    <text evidence="12">The sequence shown here is derived from an EMBL/GenBank/DDBJ whole genome shotgun (WGS) entry which is preliminary data.</text>
</comment>
<proteinExistence type="inferred from homology"/>
<dbReference type="GO" id="GO:0004586">
    <property type="term" value="F:ornithine decarboxylase activity"/>
    <property type="evidence" value="ECO:0007669"/>
    <property type="project" value="UniProtKB-EC"/>
</dbReference>
<evidence type="ECO:0000256" key="7">
    <source>
        <dbReference type="ARBA" id="ARBA00034138"/>
    </source>
</evidence>
<comment type="similarity">
    <text evidence="2">Belongs to the Orn/Lys/Arg decarboxylase class-II family.</text>
</comment>
<comment type="catalytic activity">
    <reaction evidence="8">
        <text>L-ornithine + H(+) = putrescine + CO2</text>
        <dbReference type="Rhea" id="RHEA:22964"/>
        <dbReference type="ChEBI" id="CHEBI:15378"/>
        <dbReference type="ChEBI" id="CHEBI:16526"/>
        <dbReference type="ChEBI" id="CHEBI:46911"/>
        <dbReference type="ChEBI" id="CHEBI:326268"/>
        <dbReference type="EC" id="4.1.1.17"/>
    </reaction>
</comment>
<dbReference type="SUPFAM" id="SSF51419">
    <property type="entry name" value="PLP-binding barrel"/>
    <property type="match status" value="1"/>
</dbReference>
<evidence type="ECO:0000256" key="2">
    <source>
        <dbReference type="ARBA" id="ARBA00008872"/>
    </source>
</evidence>
<dbReference type="CDD" id="cd00622">
    <property type="entry name" value="PLPDE_III_ODC"/>
    <property type="match status" value="1"/>
</dbReference>
<feature type="region of interest" description="Disordered" evidence="10">
    <location>
        <begin position="1"/>
        <end position="24"/>
    </location>
</feature>
<dbReference type="InterPro" id="IPR000183">
    <property type="entry name" value="Orn/DAP/Arg_de-COase"/>
</dbReference>
<dbReference type="GO" id="GO:0005737">
    <property type="term" value="C:cytoplasm"/>
    <property type="evidence" value="ECO:0007669"/>
    <property type="project" value="TreeGrafter"/>
</dbReference>
<evidence type="ECO:0000256" key="5">
    <source>
        <dbReference type="ARBA" id="ARBA00023239"/>
    </source>
</evidence>
<dbReference type="EC" id="4.1.1.17" evidence="7"/>
<keyword evidence="4 9" id="KW-0663">Pyridoxal phosphate</keyword>
<comment type="cofactor">
    <cofactor evidence="1 9">
        <name>pyridoxal 5'-phosphate</name>
        <dbReference type="ChEBI" id="CHEBI:597326"/>
    </cofactor>
</comment>
<evidence type="ECO:0000256" key="6">
    <source>
        <dbReference type="ARBA" id="ARBA00034115"/>
    </source>
</evidence>
<dbReference type="Pfam" id="PF02784">
    <property type="entry name" value="Orn_Arg_deC_N"/>
    <property type="match status" value="1"/>
</dbReference>
<reference evidence="12" key="1">
    <citation type="submission" date="2020-11" db="EMBL/GenBank/DDBJ databases">
        <title>Nocardioides sp. nov., isolated from Soil of Cynanchum wilfordii Hemsley rhizosphere.</title>
        <authorList>
            <person name="Lee J.-S."/>
            <person name="Suh M.K."/>
            <person name="Kim J.-S."/>
        </authorList>
    </citation>
    <scope>NUCLEOTIDE SEQUENCE</scope>
    <source>
        <strain evidence="12">KCTC 19275</strain>
    </source>
</reference>
<gene>
    <name evidence="12" type="ORF">ISU07_22310</name>
</gene>
<evidence type="ECO:0000256" key="4">
    <source>
        <dbReference type="ARBA" id="ARBA00022898"/>
    </source>
</evidence>
<evidence type="ECO:0000259" key="11">
    <source>
        <dbReference type="Pfam" id="PF02784"/>
    </source>
</evidence>
<dbReference type="InterPro" id="IPR022653">
    <property type="entry name" value="De-COase2_pyr-phos_BS"/>
</dbReference>
<feature type="domain" description="Orn/DAP/Arg decarboxylase 2 N-terminal" evidence="11">
    <location>
        <begin position="33"/>
        <end position="264"/>
    </location>
</feature>
<dbReference type="InterPro" id="IPR022644">
    <property type="entry name" value="De-COase2_N"/>
</dbReference>
<sequence length="378" mass="39460">MTLLSPAHAGTRPGSTPGSTTPRLELHVPTALARFRRLRAALPGTAVHYAVKANPHPDLLRALVAAGSSFDVASPAEVLACLEAGARPGDLVYSNPIKLRADIVESAGLGVRLFVVDSPEETRKVAEAAPRSAVLCRLVTSGEGSDWPLSRKYGCSTTEAVDVLTLAESLGLEAAGVSFHVGSQQRDPSAWDAPIEASSRVFAALRAAGSSPWLLDLGGGFPAALEGGAPALDAYGAAIRRALRKRFGSRRPRTLVEPGRSIVADAGRVVTSVVAVVHRGDTRWVYLDAGVFTGLVETLDEAIRYRLETTATGPSGPCVLAGPTCDSADVMYEKQPVQLPLSLAEGDEVVLTSAGAYTTCYSTVGFNGFAPLPTHLVG</sequence>
<dbReference type="InterPro" id="IPR002433">
    <property type="entry name" value="Orn_de-COase"/>
</dbReference>
<dbReference type="Gene3D" id="2.40.37.10">
    <property type="entry name" value="Lyase, Ornithine Decarboxylase, Chain A, domain 1"/>
    <property type="match status" value="1"/>
</dbReference>
<feature type="compositionally biased region" description="Low complexity" evidence="10">
    <location>
        <begin position="10"/>
        <end position="23"/>
    </location>
</feature>
<dbReference type="PRINTS" id="PR01179">
    <property type="entry name" value="ODADCRBXLASE"/>
</dbReference>
<dbReference type="AlphaFoldDB" id="A0A930VJU9"/>
<feature type="active site" description="Proton donor" evidence="9">
    <location>
        <position position="325"/>
    </location>
</feature>
<keyword evidence="5" id="KW-0456">Lyase</keyword>
<dbReference type="SUPFAM" id="SSF50621">
    <property type="entry name" value="Alanine racemase C-terminal domain-like"/>
    <property type="match status" value="1"/>
</dbReference>
<dbReference type="Gene3D" id="3.20.20.10">
    <property type="entry name" value="Alanine racemase"/>
    <property type="match status" value="1"/>
</dbReference>
<dbReference type="PRINTS" id="PR01182">
    <property type="entry name" value="ORNDCRBXLASE"/>
</dbReference>
<dbReference type="RefSeq" id="WP_194709056.1">
    <property type="nucleotide sequence ID" value="NZ_JADKPN010000019.1"/>
</dbReference>
<keyword evidence="3" id="KW-0210">Decarboxylase</keyword>
<protein>
    <recommendedName>
        <fullName evidence="7">ornithine decarboxylase</fullName>
        <ecNumber evidence="7">4.1.1.17</ecNumber>
    </recommendedName>
</protein>
<evidence type="ECO:0000313" key="12">
    <source>
        <dbReference type="EMBL" id="MBF4765877.1"/>
    </source>
</evidence>
<dbReference type="PANTHER" id="PTHR11482:SF6">
    <property type="entry name" value="ORNITHINE DECARBOXYLASE 1-RELATED"/>
    <property type="match status" value="1"/>
</dbReference>
<evidence type="ECO:0000256" key="9">
    <source>
        <dbReference type="PIRSR" id="PIRSR600183-50"/>
    </source>
</evidence>
<organism evidence="12 13">
    <name type="scientific">Nocardioides islandensis</name>
    <dbReference type="NCBI Taxonomy" id="433663"/>
    <lineage>
        <taxon>Bacteria</taxon>
        <taxon>Bacillati</taxon>
        <taxon>Actinomycetota</taxon>
        <taxon>Actinomycetes</taxon>
        <taxon>Propionibacteriales</taxon>
        <taxon>Nocardioidaceae</taxon>
        <taxon>Nocardioides</taxon>
    </lineage>
</organism>
<evidence type="ECO:0000256" key="3">
    <source>
        <dbReference type="ARBA" id="ARBA00022793"/>
    </source>
</evidence>
<dbReference type="InterPro" id="IPR009006">
    <property type="entry name" value="Ala_racemase/Decarboxylase_C"/>
</dbReference>
<dbReference type="EMBL" id="JADKPN010000019">
    <property type="protein sequence ID" value="MBF4765877.1"/>
    <property type="molecule type" value="Genomic_DNA"/>
</dbReference>
<evidence type="ECO:0000313" key="13">
    <source>
        <dbReference type="Proteomes" id="UP000640489"/>
    </source>
</evidence>
<dbReference type="FunFam" id="3.20.20.10:FF:000008">
    <property type="entry name" value="Ornithine decarboxylase"/>
    <property type="match status" value="1"/>
</dbReference>
<feature type="modified residue" description="N6-(pyridoxal phosphate)lysine" evidence="9">
    <location>
        <position position="52"/>
    </location>
</feature>
<evidence type="ECO:0000256" key="1">
    <source>
        <dbReference type="ARBA" id="ARBA00001933"/>
    </source>
</evidence>
<dbReference type="PROSITE" id="PS00878">
    <property type="entry name" value="ODR_DC_2_1"/>
    <property type="match status" value="1"/>
</dbReference>
<accession>A0A930VJU9</accession>
<dbReference type="FunFam" id="2.40.37.10:FF:000004">
    <property type="entry name" value="Ornithine decarboxylase"/>
    <property type="match status" value="1"/>
</dbReference>